<reference evidence="1 2" key="1">
    <citation type="submission" date="2018-10" db="EMBL/GenBank/DDBJ databases">
        <title>Genome assembly for a Yunnan-Guizhou Plateau 3E fish, Anabarilius grahami (Regan), and its evolutionary and genetic applications.</title>
        <authorList>
            <person name="Jiang W."/>
        </authorList>
    </citation>
    <scope>NUCLEOTIDE SEQUENCE [LARGE SCALE GENOMIC DNA]</scope>
    <source>
        <strain evidence="1">AG-KIZ</strain>
        <tissue evidence="1">Muscle</tissue>
    </source>
</reference>
<dbReference type="Proteomes" id="UP000281406">
    <property type="component" value="Unassembled WGS sequence"/>
</dbReference>
<accession>A0A3N0Y6D1</accession>
<evidence type="ECO:0000313" key="2">
    <source>
        <dbReference type="Proteomes" id="UP000281406"/>
    </source>
</evidence>
<comment type="caution">
    <text evidence="1">The sequence shown here is derived from an EMBL/GenBank/DDBJ whole genome shotgun (WGS) entry which is preliminary data.</text>
</comment>
<sequence>MRMLQLKEALKEERERERTPALSAECLLVGEEESDPCPYPSRIQHPLHLPVLNNLPVLNRSRRLFLDFLFVQYWPGRPFNNPMPALPSPSALLCLLSPLSPPTLPARTSKPITPLQAVGLSAPPWLLTPFGSTGLPRPSCYALVRSCSALIMDLWAFICDSSFPPLWLLRSTLVIGCTRRHPGCFSLRLHIGLQDLLCCPVSSAPPWSPLLSAPPQSVIPMIPSAKSPPWLLPPSTLPWAYVLGFPAGGSALAPPTIVSSLASASVVSSLDSPAVISALVPVVIPCACPVFST</sequence>
<organism evidence="1 2">
    <name type="scientific">Anabarilius grahami</name>
    <name type="common">Kanglang fish</name>
    <name type="synonym">Barilius grahami</name>
    <dbReference type="NCBI Taxonomy" id="495550"/>
    <lineage>
        <taxon>Eukaryota</taxon>
        <taxon>Metazoa</taxon>
        <taxon>Chordata</taxon>
        <taxon>Craniata</taxon>
        <taxon>Vertebrata</taxon>
        <taxon>Euteleostomi</taxon>
        <taxon>Actinopterygii</taxon>
        <taxon>Neopterygii</taxon>
        <taxon>Teleostei</taxon>
        <taxon>Ostariophysi</taxon>
        <taxon>Cypriniformes</taxon>
        <taxon>Xenocyprididae</taxon>
        <taxon>Xenocypridinae</taxon>
        <taxon>Xenocypridinae incertae sedis</taxon>
        <taxon>Anabarilius</taxon>
    </lineage>
</organism>
<protein>
    <submittedName>
        <fullName evidence="1">Uncharacterized protein</fullName>
    </submittedName>
</protein>
<dbReference type="AlphaFoldDB" id="A0A3N0Y6D1"/>
<name>A0A3N0Y6D1_ANAGA</name>
<evidence type="ECO:0000313" key="1">
    <source>
        <dbReference type="EMBL" id="ROL41664.1"/>
    </source>
</evidence>
<keyword evidence="2" id="KW-1185">Reference proteome</keyword>
<dbReference type="EMBL" id="RJVU01051519">
    <property type="protein sequence ID" value="ROL41664.1"/>
    <property type="molecule type" value="Genomic_DNA"/>
</dbReference>
<gene>
    <name evidence="1" type="ORF">DPX16_9255</name>
</gene>
<proteinExistence type="predicted"/>